<feature type="region of interest" description="Disordered" evidence="1">
    <location>
        <begin position="31"/>
        <end position="111"/>
    </location>
</feature>
<name>A0A8T2JIK0_9PIPI</name>
<feature type="compositionally biased region" description="Low complexity" evidence="1">
    <location>
        <begin position="62"/>
        <end position="84"/>
    </location>
</feature>
<evidence type="ECO:0000313" key="2">
    <source>
        <dbReference type="EMBL" id="KAG8443334.1"/>
    </source>
</evidence>
<sequence>MASTSDYLLLGRQQHEYSMCQADLTAHTSDKLGHTDKIHKRGGRVTSTSTPTKAPGAASCFPFTTTTTASTAGTSMPGGTSTPARTSMPAGTSMPGGTSTPAGTSMPAGKY</sequence>
<proteinExistence type="predicted"/>
<organism evidence="2 3">
    <name type="scientific">Hymenochirus boettgeri</name>
    <name type="common">Congo dwarf clawed frog</name>
    <dbReference type="NCBI Taxonomy" id="247094"/>
    <lineage>
        <taxon>Eukaryota</taxon>
        <taxon>Metazoa</taxon>
        <taxon>Chordata</taxon>
        <taxon>Craniata</taxon>
        <taxon>Vertebrata</taxon>
        <taxon>Euteleostomi</taxon>
        <taxon>Amphibia</taxon>
        <taxon>Batrachia</taxon>
        <taxon>Anura</taxon>
        <taxon>Pipoidea</taxon>
        <taxon>Pipidae</taxon>
        <taxon>Pipinae</taxon>
        <taxon>Hymenochirus</taxon>
    </lineage>
</organism>
<dbReference type="EMBL" id="JAACNH010000005">
    <property type="protein sequence ID" value="KAG8443334.1"/>
    <property type="molecule type" value="Genomic_DNA"/>
</dbReference>
<comment type="caution">
    <text evidence="2">The sequence shown here is derived from an EMBL/GenBank/DDBJ whole genome shotgun (WGS) entry which is preliminary data.</text>
</comment>
<protein>
    <submittedName>
        <fullName evidence="2">Uncharacterized protein</fullName>
    </submittedName>
</protein>
<dbReference type="Proteomes" id="UP000812440">
    <property type="component" value="Chromosome 6"/>
</dbReference>
<evidence type="ECO:0000313" key="3">
    <source>
        <dbReference type="Proteomes" id="UP000812440"/>
    </source>
</evidence>
<keyword evidence="3" id="KW-1185">Reference proteome</keyword>
<accession>A0A8T2JIK0</accession>
<reference evidence="2" key="1">
    <citation type="thesis" date="2020" institute="ProQuest LLC" country="789 East Eisenhower Parkway, Ann Arbor, MI, USA">
        <title>Comparative Genomics and Chromosome Evolution.</title>
        <authorList>
            <person name="Mudd A.B."/>
        </authorList>
    </citation>
    <scope>NUCLEOTIDE SEQUENCE</scope>
    <source>
        <strain evidence="2">Female2</strain>
        <tissue evidence="2">Blood</tissue>
    </source>
</reference>
<gene>
    <name evidence="2" type="ORF">GDO86_011939</name>
</gene>
<dbReference type="AlphaFoldDB" id="A0A8T2JIK0"/>
<evidence type="ECO:0000256" key="1">
    <source>
        <dbReference type="SAM" id="MobiDB-lite"/>
    </source>
</evidence>